<comment type="subcellular location">
    <subcellularLocation>
        <location evidence="1">Cell membrane</location>
        <topology evidence="1">Multi-pass membrane protein</topology>
    </subcellularLocation>
</comment>
<feature type="transmembrane region" description="Helical" evidence="2">
    <location>
        <begin position="170"/>
        <end position="188"/>
    </location>
</feature>
<dbReference type="GO" id="GO:0022857">
    <property type="term" value="F:transmembrane transporter activity"/>
    <property type="evidence" value="ECO:0007669"/>
    <property type="project" value="InterPro"/>
</dbReference>
<dbReference type="Gene3D" id="1.10.3730.20">
    <property type="match status" value="1"/>
</dbReference>
<keyword evidence="2" id="KW-0472">Membrane</keyword>
<proteinExistence type="inferred from homology"/>
<dbReference type="AlphaFoldDB" id="A0A9D2SWW2"/>
<sequence>MIDLLLAIACSSCVSLVMRWSEGKVNSETGMLTVNYLTCSICALLFCTDLGFDSASFLCGSTMGALLVGGLVLLQFNIRRHGVILSSLYTRLGVIIPIVFAVFLFQEWPSAAQLLGIVLALMSVIFLNVRRGEKSGIGWSLILLLAANGTCDAMNKVFEAAGDPMYNGQFLLIAFSCALLFSVVRLLVFRDSLSFREALFGVMLGIPNYFSSRFLLYALQDIDAIIAYPMYSVLTIIVITLLGIGIWHERVTKKTAAGMGGILLSIALMNMQ</sequence>
<comment type="similarity">
    <text evidence="1">Belongs to the drug/metabolite transporter (DMT) superfamily. Small multidrug resistance (SMR) (TC 2.A.7.1) family.</text>
</comment>
<organism evidence="3 4">
    <name type="scientific">Candidatus Merdibacter merdavium</name>
    <dbReference type="NCBI Taxonomy" id="2838692"/>
    <lineage>
        <taxon>Bacteria</taxon>
        <taxon>Bacillati</taxon>
        <taxon>Bacillota</taxon>
        <taxon>Erysipelotrichia</taxon>
        <taxon>Erysipelotrichales</taxon>
        <taxon>Erysipelotrichaceae</taxon>
        <taxon>Merdibacter</taxon>
    </lineage>
</organism>
<gene>
    <name evidence="3" type="ORF">H9702_08315</name>
</gene>
<accession>A0A9D2SWW2</accession>
<dbReference type="InterPro" id="IPR045324">
    <property type="entry name" value="Small_multidrug_res"/>
</dbReference>
<comment type="caution">
    <text evidence="3">The sequence shown here is derived from an EMBL/GenBank/DDBJ whole genome shotgun (WGS) entry which is preliminary data.</text>
</comment>
<dbReference type="SUPFAM" id="SSF103481">
    <property type="entry name" value="Multidrug resistance efflux transporter EmrE"/>
    <property type="match status" value="2"/>
</dbReference>
<feature type="transmembrane region" description="Helical" evidence="2">
    <location>
        <begin position="200"/>
        <end position="219"/>
    </location>
</feature>
<reference evidence="3" key="1">
    <citation type="journal article" date="2021" name="PeerJ">
        <title>Extensive microbial diversity within the chicken gut microbiome revealed by metagenomics and culture.</title>
        <authorList>
            <person name="Gilroy R."/>
            <person name="Ravi A."/>
            <person name="Getino M."/>
            <person name="Pursley I."/>
            <person name="Horton D.L."/>
            <person name="Alikhan N.F."/>
            <person name="Baker D."/>
            <person name="Gharbi K."/>
            <person name="Hall N."/>
            <person name="Watson M."/>
            <person name="Adriaenssens E.M."/>
            <person name="Foster-Nyarko E."/>
            <person name="Jarju S."/>
            <person name="Secka A."/>
            <person name="Antonio M."/>
            <person name="Oren A."/>
            <person name="Chaudhuri R.R."/>
            <person name="La Ragione R."/>
            <person name="Hildebrand F."/>
            <person name="Pallen M.J."/>
        </authorList>
    </citation>
    <scope>NUCLEOTIDE SEQUENCE</scope>
    <source>
        <strain evidence="3">CHK187-11901</strain>
    </source>
</reference>
<dbReference type="GO" id="GO:0005886">
    <property type="term" value="C:plasma membrane"/>
    <property type="evidence" value="ECO:0007669"/>
    <property type="project" value="UniProtKB-SubCell"/>
</dbReference>
<keyword evidence="2" id="KW-1133">Transmembrane helix</keyword>
<evidence type="ECO:0000313" key="3">
    <source>
        <dbReference type="EMBL" id="HJC37111.1"/>
    </source>
</evidence>
<evidence type="ECO:0000313" key="4">
    <source>
        <dbReference type="Proteomes" id="UP000823896"/>
    </source>
</evidence>
<feature type="transmembrane region" description="Helical" evidence="2">
    <location>
        <begin position="136"/>
        <end position="158"/>
    </location>
</feature>
<dbReference type="Proteomes" id="UP000823896">
    <property type="component" value="Unassembled WGS sequence"/>
</dbReference>
<evidence type="ECO:0000256" key="2">
    <source>
        <dbReference type="SAM" id="Phobius"/>
    </source>
</evidence>
<feature type="transmembrane region" description="Helical" evidence="2">
    <location>
        <begin position="111"/>
        <end position="129"/>
    </location>
</feature>
<protein>
    <recommendedName>
        <fullName evidence="5">EamA domain-containing protein</fullName>
    </recommendedName>
</protein>
<feature type="transmembrane region" description="Helical" evidence="2">
    <location>
        <begin position="88"/>
        <end position="105"/>
    </location>
</feature>
<evidence type="ECO:0008006" key="5">
    <source>
        <dbReference type="Google" id="ProtNLM"/>
    </source>
</evidence>
<name>A0A9D2SWW2_9FIRM</name>
<feature type="transmembrane region" description="Helical" evidence="2">
    <location>
        <begin position="225"/>
        <end position="247"/>
    </location>
</feature>
<dbReference type="InterPro" id="IPR037185">
    <property type="entry name" value="EmrE-like"/>
</dbReference>
<dbReference type="EMBL" id="DWWM01000053">
    <property type="protein sequence ID" value="HJC37111.1"/>
    <property type="molecule type" value="Genomic_DNA"/>
</dbReference>
<dbReference type="Pfam" id="PF00893">
    <property type="entry name" value="Multi_Drug_Res"/>
    <property type="match status" value="1"/>
</dbReference>
<evidence type="ECO:0000256" key="1">
    <source>
        <dbReference type="RuleBase" id="RU003942"/>
    </source>
</evidence>
<reference evidence="3" key="2">
    <citation type="submission" date="2021-04" db="EMBL/GenBank/DDBJ databases">
        <authorList>
            <person name="Gilroy R."/>
        </authorList>
    </citation>
    <scope>NUCLEOTIDE SEQUENCE</scope>
    <source>
        <strain evidence="3">CHK187-11901</strain>
    </source>
</reference>
<feature type="transmembrane region" description="Helical" evidence="2">
    <location>
        <begin position="55"/>
        <end position="76"/>
    </location>
</feature>
<keyword evidence="1 2" id="KW-0812">Transmembrane</keyword>